<comment type="similarity">
    <text evidence="2">Belongs to the histidine acid phosphatase family. MINPP1 subfamily.</text>
</comment>
<proteinExistence type="inferred from homology"/>
<dbReference type="Pfam" id="PF00328">
    <property type="entry name" value="His_Phos_2"/>
    <property type="match status" value="1"/>
</dbReference>
<evidence type="ECO:0000256" key="24">
    <source>
        <dbReference type="ARBA" id="ARBA00043832"/>
    </source>
</evidence>
<evidence type="ECO:0000256" key="6">
    <source>
        <dbReference type="ARBA" id="ARBA00022475"/>
    </source>
</evidence>
<evidence type="ECO:0000256" key="10">
    <source>
        <dbReference type="ARBA" id="ARBA00023180"/>
    </source>
</evidence>
<evidence type="ECO:0000256" key="26">
    <source>
        <dbReference type="SAM" id="SignalP"/>
    </source>
</evidence>
<dbReference type="PANTHER" id="PTHR20963">
    <property type="entry name" value="MULTIPLE INOSITOL POLYPHOSPHATE PHOSPHATASE-RELATED"/>
    <property type="match status" value="1"/>
</dbReference>
<evidence type="ECO:0000256" key="1">
    <source>
        <dbReference type="ARBA" id="ARBA00004236"/>
    </source>
</evidence>
<feature type="disulfide bond" evidence="25">
    <location>
        <begin position="267"/>
        <end position="281"/>
    </location>
</feature>
<evidence type="ECO:0000256" key="21">
    <source>
        <dbReference type="ARBA" id="ARBA00043762"/>
    </source>
</evidence>
<dbReference type="EC" id="3.1.3.80" evidence="3"/>
<comment type="catalytic activity">
    <reaction evidence="20">
        <text>1D-myo-inositol 1,2,3,5,6-pentakisphosphate + H2O = 1D-myo-inositol 1,2,3,6-tetrakisphosphate + phosphate</text>
        <dbReference type="Rhea" id="RHEA:77111"/>
        <dbReference type="ChEBI" id="CHEBI:15377"/>
        <dbReference type="ChEBI" id="CHEBI:43474"/>
        <dbReference type="ChEBI" id="CHEBI:58747"/>
        <dbReference type="ChEBI" id="CHEBI:195534"/>
    </reaction>
    <physiologicalReaction direction="left-to-right" evidence="20">
        <dbReference type="Rhea" id="RHEA:77112"/>
    </physiologicalReaction>
</comment>
<evidence type="ECO:0000256" key="9">
    <source>
        <dbReference type="ARBA" id="ARBA00023136"/>
    </source>
</evidence>
<dbReference type="InterPro" id="IPR016274">
    <property type="entry name" value="Histidine_acid_Pase_euk"/>
</dbReference>
<dbReference type="EMBL" id="JABFDY010000008">
    <property type="protein sequence ID" value="KAF7704839.1"/>
    <property type="molecule type" value="Genomic_DNA"/>
</dbReference>
<evidence type="ECO:0000256" key="18">
    <source>
        <dbReference type="ARBA" id="ARBA00043746"/>
    </source>
</evidence>
<comment type="catalytic activity">
    <reaction evidence="14">
        <text>1D-myo-inositol 1,2-bisphosphate + H2O = 1D-myo-inositol 2-phosphate + phosphate</text>
        <dbReference type="Rhea" id="RHEA:77135"/>
        <dbReference type="ChEBI" id="CHEBI:15377"/>
        <dbReference type="ChEBI" id="CHEBI:43474"/>
        <dbReference type="ChEBI" id="CHEBI:84142"/>
        <dbReference type="ChEBI" id="CHEBI:195539"/>
        <dbReference type="EC" id="3.1.3.62"/>
    </reaction>
    <physiologicalReaction direction="left-to-right" evidence="14">
        <dbReference type="Rhea" id="RHEA:77136"/>
    </physiologicalReaction>
</comment>
<comment type="catalytic activity">
    <reaction evidence="19">
        <text>1D-myo-inositol 1,2,6-trisphosphate + H2O = 1D-myo-inositol 1,2-bisphosphate + phosphate</text>
        <dbReference type="Rhea" id="RHEA:77131"/>
        <dbReference type="ChEBI" id="CHEBI:15377"/>
        <dbReference type="ChEBI" id="CHEBI:43474"/>
        <dbReference type="ChEBI" id="CHEBI:195537"/>
        <dbReference type="ChEBI" id="CHEBI:195539"/>
        <dbReference type="EC" id="3.1.3.62"/>
    </reaction>
    <physiologicalReaction direction="left-to-right" evidence="19">
        <dbReference type="Rhea" id="RHEA:77132"/>
    </physiologicalReaction>
</comment>
<dbReference type="PIRSF" id="PIRSF000894">
    <property type="entry name" value="Acid_phosphatase"/>
    <property type="match status" value="1"/>
</dbReference>
<gene>
    <name evidence="27" type="ORF">HF521_021911</name>
</gene>
<comment type="catalytic activity">
    <reaction evidence="17">
        <text>1D-myo-inositol 1,2,3,6-tetrakisphosphate + H2O = 1D-myo-inositol 1,2,3-trisphosphate + phosphate</text>
        <dbReference type="Rhea" id="RHEA:77123"/>
        <dbReference type="ChEBI" id="CHEBI:15377"/>
        <dbReference type="ChEBI" id="CHEBI:43474"/>
        <dbReference type="ChEBI" id="CHEBI:195534"/>
        <dbReference type="ChEBI" id="CHEBI:195536"/>
    </reaction>
    <physiologicalReaction direction="left-to-right" evidence="17">
        <dbReference type="Rhea" id="RHEA:77124"/>
    </physiologicalReaction>
</comment>
<comment type="catalytic activity">
    <reaction evidence="23">
        <text>1D-myo-inositol 1,4,5,6-tetrakisphosphate + H2O = 1D-myo-inositol 1,4,5-trisphosphate + phosphate</text>
        <dbReference type="Rhea" id="RHEA:77147"/>
        <dbReference type="ChEBI" id="CHEBI:15377"/>
        <dbReference type="ChEBI" id="CHEBI:43474"/>
        <dbReference type="ChEBI" id="CHEBI:57627"/>
        <dbReference type="ChEBI" id="CHEBI:203600"/>
    </reaction>
    <physiologicalReaction direction="left-to-right" evidence="23">
        <dbReference type="Rhea" id="RHEA:77148"/>
    </physiologicalReaction>
</comment>
<feature type="signal peptide" evidence="26">
    <location>
        <begin position="1"/>
        <end position="21"/>
    </location>
</feature>
<evidence type="ECO:0000313" key="28">
    <source>
        <dbReference type="Proteomes" id="UP000606274"/>
    </source>
</evidence>
<evidence type="ECO:0000256" key="23">
    <source>
        <dbReference type="ARBA" id="ARBA00043829"/>
    </source>
</evidence>
<evidence type="ECO:0000256" key="25">
    <source>
        <dbReference type="PIRSR" id="PIRSR000894-2"/>
    </source>
</evidence>
<dbReference type="GO" id="GO:0034417">
    <property type="term" value="F:bisphosphoglycerate 3-phosphatase activity"/>
    <property type="evidence" value="ECO:0007669"/>
    <property type="project" value="UniProtKB-EC"/>
</dbReference>
<name>A0A8T0BD09_SILME</name>
<dbReference type="OrthoDB" id="6509975at2759"/>
<evidence type="ECO:0000256" key="5">
    <source>
        <dbReference type="ARBA" id="ARBA00018097"/>
    </source>
</evidence>
<keyword evidence="6" id="KW-1003">Cell membrane</keyword>
<dbReference type="Gene3D" id="3.40.50.1240">
    <property type="entry name" value="Phosphoglycerate mutase-like"/>
    <property type="match status" value="1"/>
</dbReference>
<evidence type="ECO:0000256" key="17">
    <source>
        <dbReference type="ARBA" id="ARBA00043739"/>
    </source>
</evidence>
<evidence type="ECO:0000256" key="3">
    <source>
        <dbReference type="ARBA" id="ARBA00012976"/>
    </source>
</evidence>
<protein>
    <recommendedName>
        <fullName evidence="5">Multiple inositol polyphosphate phosphatase 1</fullName>
        <ecNumber evidence="4">3.1.3.62</ecNumber>
        <ecNumber evidence="3">3.1.3.80</ecNumber>
    </recommendedName>
    <alternativeName>
        <fullName evidence="11">2,3-bisphosphoglycerate 3-phosphatase</fullName>
    </alternativeName>
</protein>
<evidence type="ECO:0000256" key="22">
    <source>
        <dbReference type="ARBA" id="ARBA00043801"/>
    </source>
</evidence>
<dbReference type="GO" id="GO:0003993">
    <property type="term" value="F:acid phosphatase activity"/>
    <property type="evidence" value="ECO:0007669"/>
    <property type="project" value="TreeGrafter"/>
</dbReference>
<comment type="catalytic activity">
    <reaction evidence="13">
        <text>1D-myo-inositol 1,2,4,5,6-pentakisphosphate + H2O = 1D-myo-inositol 1,2,5,6-tetrakisphosphate + phosphate</text>
        <dbReference type="Rhea" id="RHEA:77115"/>
        <dbReference type="ChEBI" id="CHEBI:15377"/>
        <dbReference type="ChEBI" id="CHEBI:43474"/>
        <dbReference type="ChEBI" id="CHEBI:57798"/>
        <dbReference type="ChEBI" id="CHEBI:195535"/>
        <dbReference type="EC" id="3.1.3.62"/>
    </reaction>
    <physiologicalReaction direction="left-to-right" evidence="13">
        <dbReference type="Rhea" id="RHEA:77116"/>
    </physiologicalReaction>
</comment>
<evidence type="ECO:0000256" key="16">
    <source>
        <dbReference type="ARBA" id="ARBA00043733"/>
    </source>
</evidence>
<keyword evidence="9" id="KW-0472">Membrane</keyword>
<dbReference type="PANTHER" id="PTHR20963:SF41">
    <property type="entry name" value="MULTIPLE INOSITOL POLYPHOSPHATE PHOSPHATASE 1"/>
    <property type="match status" value="1"/>
</dbReference>
<dbReference type="GO" id="GO:0052745">
    <property type="term" value="F:inositol phosphate phosphatase activity"/>
    <property type="evidence" value="ECO:0007669"/>
    <property type="project" value="TreeGrafter"/>
</dbReference>
<feature type="chain" id="PRO_5035747094" description="Multiple inositol polyphosphate phosphatase 1" evidence="26">
    <location>
        <begin position="22"/>
        <end position="452"/>
    </location>
</feature>
<keyword evidence="10" id="KW-0325">Glycoprotein</keyword>
<evidence type="ECO:0000256" key="7">
    <source>
        <dbReference type="ARBA" id="ARBA00022729"/>
    </source>
</evidence>
<organism evidence="27 28">
    <name type="scientific">Silurus meridionalis</name>
    <name type="common">Southern catfish</name>
    <name type="synonym">Silurus soldatovi meridionalis</name>
    <dbReference type="NCBI Taxonomy" id="175797"/>
    <lineage>
        <taxon>Eukaryota</taxon>
        <taxon>Metazoa</taxon>
        <taxon>Chordata</taxon>
        <taxon>Craniata</taxon>
        <taxon>Vertebrata</taxon>
        <taxon>Euteleostomi</taxon>
        <taxon>Actinopterygii</taxon>
        <taxon>Neopterygii</taxon>
        <taxon>Teleostei</taxon>
        <taxon>Ostariophysi</taxon>
        <taxon>Siluriformes</taxon>
        <taxon>Siluridae</taxon>
        <taxon>Silurus</taxon>
    </lineage>
</organism>
<comment type="catalytic activity">
    <reaction evidence="18">
        <text>1D-myo-inositol hexakisphosphate + H2O = 1D-myo-inositol 1,2,3,5,6-pentakisphosphate + phosphate</text>
        <dbReference type="Rhea" id="RHEA:20960"/>
        <dbReference type="ChEBI" id="CHEBI:15377"/>
        <dbReference type="ChEBI" id="CHEBI:43474"/>
        <dbReference type="ChEBI" id="CHEBI:58130"/>
        <dbReference type="ChEBI" id="CHEBI:58747"/>
    </reaction>
    <physiologicalReaction direction="left-to-right" evidence="18">
        <dbReference type="Rhea" id="RHEA:20961"/>
    </physiologicalReaction>
</comment>
<evidence type="ECO:0000256" key="15">
    <source>
        <dbReference type="ARBA" id="ARBA00043691"/>
    </source>
</evidence>
<dbReference type="InterPro" id="IPR029033">
    <property type="entry name" value="His_PPase_superfam"/>
</dbReference>
<evidence type="ECO:0000256" key="14">
    <source>
        <dbReference type="ARBA" id="ARBA00043674"/>
    </source>
</evidence>
<comment type="catalytic activity">
    <reaction evidence="16">
        <text>1D-myo-inositol 1,2,3-trisphosphate + H2O = 1D-myo-inositol 2,3-bisphosphate + phosphate</text>
        <dbReference type="Rhea" id="RHEA:77127"/>
        <dbReference type="ChEBI" id="CHEBI:15377"/>
        <dbReference type="ChEBI" id="CHEBI:43474"/>
        <dbReference type="ChEBI" id="CHEBI:195536"/>
        <dbReference type="ChEBI" id="CHEBI:195538"/>
    </reaction>
    <physiologicalReaction direction="left-to-right" evidence="16">
        <dbReference type="Rhea" id="RHEA:77128"/>
    </physiologicalReaction>
</comment>
<comment type="catalytic activity">
    <reaction evidence="15">
        <text>1D-myo-inositol hexakisphosphate + H2O = 1D-myo-inositol 1,2,4,5,6-pentakisphosphate + phosphate</text>
        <dbReference type="Rhea" id="RHEA:16989"/>
        <dbReference type="ChEBI" id="CHEBI:15377"/>
        <dbReference type="ChEBI" id="CHEBI:43474"/>
        <dbReference type="ChEBI" id="CHEBI:57798"/>
        <dbReference type="ChEBI" id="CHEBI:58130"/>
        <dbReference type="EC" id="3.1.3.62"/>
    </reaction>
    <physiologicalReaction direction="left-to-right" evidence="15">
        <dbReference type="Rhea" id="RHEA:16990"/>
    </physiologicalReaction>
</comment>
<evidence type="ECO:0000256" key="12">
    <source>
        <dbReference type="ARBA" id="ARBA00043668"/>
    </source>
</evidence>
<comment type="catalytic activity">
    <reaction evidence="22">
        <text>1D-myo-inositol 2,3-bisphosphate + H2O = 1D-myo-inositol 2-phosphate + phosphate</text>
        <dbReference type="Rhea" id="RHEA:77139"/>
        <dbReference type="ChEBI" id="CHEBI:15377"/>
        <dbReference type="ChEBI" id="CHEBI:43474"/>
        <dbReference type="ChEBI" id="CHEBI:84142"/>
        <dbReference type="ChEBI" id="CHEBI:195538"/>
    </reaction>
    <physiologicalReaction direction="left-to-right" evidence="22">
        <dbReference type="Rhea" id="RHEA:77140"/>
    </physiologicalReaction>
</comment>
<comment type="catalytic activity">
    <reaction evidence="24">
        <text>(2R)-2,3-bisphosphoglycerate + H2O = (2R)-2-phosphoglycerate + phosphate</text>
        <dbReference type="Rhea" id="RHEA:27381"/>
        <dbReference type="ChEBI" id="CHEBI:15377"/>
        <dbReference type="ChEBI" id="CHEBI:43474"/>
        <dbReference type="ChEBI" id="CHEBI:58248"/>
        <dbReference type="ChEBI" id="CHEBI:58289"/>
        <dbReference type="EC" id="3.1.3.80"/>
    </reaction>
    <physiologicalReaction direction="left-to-right" evidence="24">
        <dbReference type="Rhea" id="RHEA:27382"/>
    </physiologicalReaction>
</comment>
<evidence type="ECO:0000256" key="13">
    <source>
        <dbReference type="ARBA" id="ARBA00043671"/>
    </source>
</evidence>
<dbReference type="CDD" id="cd07061">
    <property type="entry name" value="HP_HAP_like"/>
    <property type="match status" value="1"/>
</dbReference>
<comment type="catalytic activity">
    <reaction evidence="21">
        <text>1D-myo-inositol 1,3,4,5,6-pentakisphosphate + H2O = 1D-myo-inositol 1,4,5,6-tetrakisphosphate + phosphate</text>
        <dbReference type="Rhea" id="RHEA:77143"/>
        <dbReference type="ChEBI" id="CHEBI:15377"/>
        <dbReference type="ChEBI" id="CHEBI:43474"/>
        <dbReference type="ChEBI" id="CHEBI:57627"/>
        <dbReference type="ChEBI" id="CHEBI:57733"/>
    </reaction>
    <physiologicalReaction direction="left-to-right" evidence="21">
        <dbReference type="Rhea" id="RHEA:77144"/>
    </physiologicalReaction>
</comment>
<evidence type="ECO:0000256" key="19">
    <source>
        <dbReference type="ARBA" id="ARBA00043747"/>
    </source>
</evidence>
<keyword evidence="25" id="KW-1015">Disulfide bond</keyword>
<comment type="catalytic activity">
    <reaction evidence="12">
        <text>1D-myo-inositol 1,2,5,6-tetrakisphosphate + H2O = 1D-myo-inositol 1,2,6-trisphosphate + phosphate</text>
        <dbReference type="Rhea" id="RHEA:77119"/>
        <dbReference type="ChEBI" id="CHEBI:15377"/>
        <dbReference type="ChEBI" id="CHEBI:43474"/>
        <dbReference type="ChEBI" id="CHEBI:195535"/>
        <dbReference type="ChEBI" id="CHEBI:195537"/>
        <dbReference type="EC" id="3.1.3.62"/>
    </reaction>
    <physiologicalReaction direction="left-to-right" evidence="12">
        <dbReference type="Rhea" id="RHEA:77120"/>
    </physiologicalReaction>
</comment>
<evidence type="ECO:0000256" key="4">
    <source>
        <dbReference type="ARBA" id="ARBA00013040"/>
    </source>
</evidence>
<comment type="caution">
    <text evidence="27">The sequence shown here is derived from an EMBL/GenBank/DDBJ whole genome shotgun (WGS) entry which is preliminary data.</text>
</comment>
<reference evidence="27" key="1">
    <citation type="submission" date="2020-08" db="EMBL/GenBank/DDBJ databases">
        <title>Chromosome-level assembly of Southern catfish (Silurus meridionalis) provides insights into visual adaptation to the nocturnal and benthic lifestyles.</title>
        <authorList>
            <person name="Zhang Y."/>
            <person name="Wang D."/>
            <person name="Peng Z."/>
        </authorList>
    </citation>
    <scope>NUCLEOTIDE SEQUENCE</scope>
    <source>
        <strain evidence="27">SWU-2019-XX</strain>
        <tissue evidence="27">Muscle</tissue>
    </source>
</reference>
<keyword evidence="8" id="KW-0378">Hydrolase</keyword>
<dbReference type="AlphaFoldDB" id="A0A8T0BD09"/>
<evidence type="ECO:0000256" key="20">
    <source>
        <dbReference type="ARBA" id="ARBA00043757"/>
    </source>
</evidence>
<dbReference type="FunFam" id="3.40.50.1240:FF:000014">
    <property type="entry name" value="Multiple inositol polyphosphate phosphatase 1"/>
    <property type="match status" value="1"/>
</dbReference>
<evidence type="ECO:0000256" key="11">
    <source>
        <dbReference type="ARBA" id="ARBA00031642"/>
    </source>
</evidence>
<dbReference type="SUPFAM" id="SSF53254">
    <property type="entry name" value="Phosphoglycerate mutase-like"/>
    <property type="match status" value="1"/>
</dbReference>
<evidence type="ECO:0000256" key="8">
    <source>
        <dbReference type="ARBA" id="ARBA00022801"/>
    </source>
</evidence>
<dbReference type="GO" id="GO:0005886">
    <property type="term" value="C:plasma membrane"/>
    <property type="evidence" value="ECO:0007669"/>
    <property type="project" value="UniProtKB-SubCell"/>
</dbReference>
<dbReference type="InterPro" id="IPR000560">
    <property type="entry name" value="His_Pase_clade-2"/>
</dbReference>
<comment type="subcellular location">
    <subcellularLocation>
        <location evidence="1">Cell membrane</location>
    </subcellularLocation>
</comment>
<evidence type="ECO:0000313" key="27">
    <source>
        <dbReference type="EMBL" id="KAF7704839.1"/>
    </source>
</evidence>
<keyword evidence="7 26" id="KW-0732">Signal</keyword>
<dbReference type="Proteomes" id="UP000606274">
    <property type="component" value="Unassembled WGS sequence"/>
</dbReference>
<evidence type="ECO:0000256" key="2">
    <source>
        <dbReference type="ARBA" id="ARBA00008422"/>
    </source>
</evidence>
<accession>A0A8T0BD09</accession>
<dbReference type="EC" id="3.1.3.62" evidence="4"/>
<feature type="disulfide bond" evidence="25">
    <location>
        <begin position="73"/>
        <end position="401"/>
    </location>
</feature>
<sequence>MGSLCLFFILIHLHCASVVLSTSWCNVTSPLGPVPANALYFNTKSRYEEVNPYLISNISAINDSWVKPPYPECKAVHLSVIARHGTRYPTSGNIKKMIQFSKLVKSQADLSCVRELETWKMWYKEDMDGRLVEKGRSDHRHLAQRLVKSFPTLFTKENLETRRVKFLTSSKHRCINSTLAFKHGVVEALRVPGMDLQHTVNDELMRFFDRCQRLVETVEKNKDAVKEVTLFNNGPEMKRVQEKLADRLQLPYINVTSDSVETVFYLCAYEFTIHGVNSPWCRLLDDADARVLEYSGDLKQFWKRGFGHEINSKSSCVLFHDLFNRLDAVARNITSGGYVSDVVMVQVGHAETLLPLLTLLDLFKDKVPLNSTNFSSHRSRAFRSGVIVPYAANLVMALFDCPDGIRVQARLNEQPLSLPGLNNLSPLYQDLRKRYEQLLQGCDQNTVCKMNS</sequence>
<keyword evidence="28" id="KW-1185">Reference proteome</keyword>